<sequence length="112" mass="12675">MVDDEACLGLRMFRFNKSGALEAFYAFAGNEPQAQRIYEQFSLTKDEFLRYLGLGIIKTSGFAQLADGKEKTKCEIQLGNKIMWIEVAENRIVAHDMQLLRGKNRHTKAGGD</sequence>
<dbReference type="AlphaFoldDB" id="A0A7X0D1J9"/>
<name>A0A7X0D1J9_9HYPH</name>
<dbReference type="Proteomes" id="UP000547879">
    <property type="component" value="Unassembled WGS sequence"/>
</dbReference>
<evidence type="ECO:0000313" key="2">
    <source>
        <dbReference type="Proteomes" id="UP000547879"/>
    </source>
</evidence>
<reference evidence="1 2" key="1">
    <citation type="submission" date="2020-08" db="EMBL/GenBank/DDBJ databases">
        <title>Genomic Encyclopedia of Type Strains, Phase IV (KMG-IV): sequencing the most valuable type-strain genomes for metagenomic binning, comparative biology and taxonomic classification.</title>
        <authorList>
            <person name="Goeker M."/>
        </authorList>
    </citation>
    <scope>NUCLEOTIDE SEQUENCE [LARGE SCALE GENOMIC DNA]</scope>
    <source>
        <strain evidence="1 2">DSM 100734</strain>
    </source>
</reference>
<evidence type="ECO:0000313" key="1">
    <source>
        <dbReference type="EMBL" id="MBB6164517.1"/>
    </source>
</evidence>
<accession>A0A7X0D1J9</accession>
<proteinExistence type="predicted"/>
<dbReference type="RefSeq" id="WP_183995147.1">
    <property type="nucleotide sequence ID" value="NZ_BMHW01000019.1"/>
</dbReference>
<protein>
    <submittedName>
        <fullName evidence="1">Uncharacterized protein</fullName>
    </submittedName>
</protein>
<dbReference type="EMBL" id="JACHEG010000006">
    <property type="protein sequence ID" value="MBB6164517.1"/>
    <property type="molecule type" value="Genomic_DNA"/>
</dbReference>
<organism evidence="1 2">
    <name type="scientific">Rhizobium wenxiniae</name>
    <dbReference type="NCBI Taxonomy" id="1737357"/>
    <lineage>
        <taxon>Bacteria</taxon>
        <taxon>Pseudomonadati</taxon>
        <taxon>Pseudomonadota</taxon>
        <taxon>Alphaproteobacteria</taxon>
        <taxon>Hyphomicrobiales</taxon>
        <taxon>Rhizobiaceae</taxon>
        <taxon>Rhizobium/Agrobacterium group</taxon>
        <taxon>Rhizobium</taxon>
    </lineage>
</organism>
<gene>
    <name evidence="1" type="ORF">HNQ72_004362</name>
</gene>
<comment type="caution">
    <text evidence="1">The sequence shown here is derived from an EMBL/GenBank/DDBJ whole genome shotgun (WGS) entry which is preliminary data.</text>
</comment>
<keyword evidence="2" id="KW-1185">Reference proteome</keyword>